<name>A0A2M8FER5_9BACT</name>
<proteinExistence type="predicted"/>
<feature type="region of interest" description="Disordered" evidence="1">
    <location>
        <begin position="318"/>
        <end position="337"/>
    </location>
</feature>
<evidence type="ECO:0000256" key="1">
    <source>
        <dbReference type="SAM" id="MobiDB-lite"/>
    </source>
</evidence>
<comment type="caution">
    <text evidence="2">The sequence shown here is derived from an EMBL/GenBank/DDBJ whole genome shotgun (WGS) entry which is preliminary data.</text>
</comment>
<organism evidence="2 3">
    <name type="scientific">Candidatus Kaiserbacteria bacterium CG_4_9_14_0_2_um_filter_41_32</name>
    <dbReference type="NCBI Taxonomy" id="1974601"/>
    <lineage>
        <taxon>Bacteria</taxon>
        <taxon>Candidatus Kaiseribacteriota</taxon>
    </lineage>
</organism>
<feature type="compositionally biased region" description="Acidic residues" evidence="1">
    <location>
        <begin position="318"/>
        <end position="332"/>
    </location>
</feature>
<accession>A0A2M8FER5</accession>
<sequence>PTPIGELEGGAGSINDVNYISKLSNEEVGEAVEDAEVAGLEIEADSGSDIELTAVNLNFSKGTAGSNFDKYAEEVSVWVDGEEVARVDADEFTKSNNYDKTVSLDAGGIIRAGEIGDLVVKVSGISNLDSTDATDTWTLEFESVRFRDAQGASVTDTSTGVINDAAGRTFSFESFATAADLELKITSGDDSINDAHVIVVDDTNDTDGVELFSFNLEAEGDSDIVIDGLPINFTSVGAGVGEIINTAEIWADGELIGSESVSTTTATTREIVFDNLDWTISAGDKVAIVIKVDVNDTDGGFGEGATLAAVFGETETDDTDFDAVDSEGNDLADGDKTGSASGDAQLFYTIAPEVEVLSTTISPIDNGTAAAESALAKTQLKITARGGTLYLNGDNETTEAKRFFKTAVYGSGTSASTTASTTTYTINAGTNDVTNSGANDEYYTLDEGESMTITVESIVTQATVTSTAVLAGVKAEAIQFGTAATSDTTRSTYSFTYTRLLDATQSGTASLVNPA</sequence>
<dbReference type="Proteomes" id="UP000230391">
    <property type="component" value="Unassembled WGS sequence"/>
</dbReference>
<evidence type="ECO:0000313" key="2">
    <source>
        <dbReference type="EMBL" id="PJC56126.1"/>
    </source>
</evidence>
<protein>
    <submittedName>
        <fullName evidence="2">Uncharacterized protein</fullName>
    </submittedName>
</protein>
<gene>
    <name evidence="2" type="ORF">CO026_02065</name>
</gene>
<dbReference type="EMBL" id="PFRD01000078">
    <property type="protein sequence ID" value="PJC56126.1"/>
    <property type="molecule type" value="Genomic_DNA"/>
</dbReference>
<dbReference type="AlphaFoldDB" id="A0A2M8FER5"/>
<reference evidence="3" key="1">
    <citation type="submission" date="2017-09" db="EMBL/GenBank/DDBJ databases">
        <title>Depth-based differentiation of microbial function through sediment-hosted aquifers and enrichment of novel symbionts in the deep terrestrial subsurface.</title>
        <authorList>
            <person name="Probst A.J."/>
            <person name="Ladd B."/>
            <person name="Jarett J.K."/>
            <person name="Geller-Mcgrath D.E."/>
            <person name="Sieber C.M.K."/>
            <person name="Emerson J.B."/>
            <person name="Anantharaman K."/>
            <person name="Thomas B.C."/>
            <person name="Malmstrom R."/>
            <person name="Stieglmeier M."/>
            <person name="Klingl A."/>
            <person name="Woyke T."/>
            <person name="Ryan C.M."/>
            <person name="Banfield J.F."/>
        </authorList>
    </citation>
    <scope>NUCLEOTIDE SEQUENCE [LARGE SCALE GENOMIC DNA]</scope>
</reference>
<feature type="non-terminal residue" evidence="2">
    <location>
        <position position="1"/>
    </location>
</feature>
<evidence type="ECO:0000313" key="3">
    <source>
        <dbReference type="Proteomes" id="UP000230391"/>
    </source>
</evidence>